<dbReference type="GO" id="GO:0008270">
    <property type="term" value="F:zinc ion binding"/>
    <property type="evidence" value="ECO:0007669"/>
    <property type="project" value="UniProtKB-KW"/>
</dbReference>
<keyword evidence="1" id="KW-0863">Zinc-finger</keyword>
<dbReference type="PROSITE" id="PS50157">
    <property type="entry name" value="ZINC_FINGER_C2H2_2"/>
    <property type="match status" value="1"/>
</dbReference>
<dbReference type="InterPro" id="IPR013087">
    <property type="entry name" value="Znf_C2H2_type"/>
</dbReference>
<feature type="non-terminal residue" evidence="3">
    <location>
        <position position="1"/>
    </location>
</feature>
<dbReference type="AlphaFoldDB" id="A0A0B7A022"/>
<keyword evidence="1" id="KW-0862">Zinc</keyword>
<accession>A0A0B7A022</accession>
<dbReference type="SUPFAM" id="SSF57667">
    <property type="entry name" value="beta-beta-alpha zinc fingers"/>
    <property type="match status" value="1"/>
</dbReference>
<evidence type="ECO:0000313" key="3">
    <source>
        <dbReference type="EMBL" id="CEK73325.1"/>
    </source>
</evidence>
<organism evidence="3">
    <name type="scientific">Arion vulgaris</name>
    <dbReference type="NCBI Taxonomy" id="1028688"/>
    <lineage>
        <taxon>Eukaryota</taxon>
        <taxon>Metazoa</taxon>
        <taxon>Spiralia</taxon>
        <taxon>Lophotrochozoa</taxon>
        <taxon>Mollusca</taxon>
        <taxon>Gastropoda</taxon>
        <taxon>Heterobranchia</taxon>
        <taxon>Euthyneura</taxon>
        <taxon>Panpulmonata</taxon>
        <taxon>Eupulmonata</taxon>
        <taxon>Stylommatophora</taxon>
        <taxon>Helicina</taxon>
        <taxon>Arionoidea</taxon>
        <taxon>Arionidae</taxon>
        <taxon>Arion</taxon>
    </lineage>
</organism>
<gene>
    <name evidence="3" type="primary">ORF86252</name>
</gene>
<feature type="domain" description="C2H2-type" evidence="2">
    <location>
        <begin position="1"/>
        <end position="24"/>
    </location>
</feature>
<reference evidence="3" key="1">
    <citation type="submission" date="2014-12" db="EMBL/GenBank/DDBJ databases">
        <title>Insight into the proteome of Arion vulgaris.</title>
        <authorList>
            <person name="Aradska J."/>
            <person name="Bulat T."/>
            <person name="Smidak R."/>
            <person name="Sarate P."/>
            <person name="Gangsoo J."/>
            <person name="Sialana F."/>
            <person name="Bilban M."/>
            <person name="Lubec G."/>
        </authorList>
    </citation>
    <scope>NUCLEOTIDE SEQUENCE</scope>
    <source>
        <tissue evidence="3">Skin</tissue>
    </source>
</reference>
<keyword evidence="1" id="KW-0479">Metal-binding</keyword>
<evidence type="ECO:0000259" key="2">
    <source>
        <dbReference type="PROSITE" id="PS50157"/>
    </source>
</evidence>
<name>A0A0B7A022_9EUPU</name>
<proteinExistence type="predicted"/>
<sequence length="74" mass="8518">VCGTCFPRHDSLVMHKKTHAEESTYDVPGTRFASKSNGEKHICHTCFLRPDGQVKTQTEEKLYKCDVCNSYFFE</sequence>
<dbReference type="Gene3D" id="3.30.160.60">
    <property type="entry name" value="Classic Zinc Finger"/>
    <property type="match status" value="1"/>
</dbReference>
<dbReference type="EMBL" id="HACG01026460">
    <property type="protein sequence ID" value="CEK73325.1"/>
    <property type="molecule type" value="Transcribed_RNA"/>
</dbReference>
<protein>
    <recommendedName>
        <fullName evidence="2">C2H2-type domain-containing protein</fullName>
    </recommendedName>
</protein>
<evidence type="ECO:0000256" key="1">
    <source>
        <dbReference type="PROSITE-ProRule" id="PRU00042"/>
    </source>
</evidence>
<dbReference type="InterPro" id="IPR036236">
    <property type="entry name" value="Znf_C2H2_sf"/>
</dbReference>